<sequence length="206" mass="22769">MINIMPENRPATRERGRPREFDRETALDLAMLVFREKGYHNASVSDLSAAMQLTVGSIYKAFHDKRGLFLQVFARYTSLRNKALSERLAQHPDGRAKIAELLRFYLESASDIEGRRGCLVVGSAVELQQLDAELSGLVQAALTRNLRSILQLIEQGRQDGSVNPQHDADALSGVLLCLVLGMRVAGKTGDLPARERLIATALTLLD</sequence>
<evidence type="ECO:0000256" key="2">
    <source>
        <dbReference type="ARBA" id="ARBA00023125"/>
    </source>
</evidence>
<evidence type="ECO:0000256" key="4">
    <source>
        <dbReference type="PROSITE-ProRule" id="PRU00335"/>
    </source>
</evidence>
<feature type="compositionally biased region" description="Basic and acidic residues" evidence="5">
    <location>
        <begin position="10"/>
        <end position="20"/>
    </location>
</feature>
<dbReference type="Pfam" id="PF00440">
    <property type="entry name" value="TetR_N"/>
    <property type="match status" value="1"/>
</dbReference>
<dbReference type="PROSITE" id="PS50977">
    <property type="entry name" value="HTH_TETR_2"/>
    <property type="match status" value="1"/>
</dbReference>
<accession>A0A2N5E2A1</accession>
<evidence type="ECO:0000256" key="3">
    <source>
        <dbReference type="ARBA" id="ARBA00023163"/>
    </source>
</evidence>
<protein>
    <submittedName>
        <fullName evidence="7">TetR family transcriptional regulator</fullName>
    </submittedName>
</protein>
<evidence type="ECO:0000313" key="7">
    <source>
        <dbReference type="EMBL" id="PLR34716.1"/>
    </source>
</evidence>
<dbReference type="Gene3D" id="1.10.10.60">
    <property type="entry name" value="Homeodomain-like"/>
    <property type="match status" value="1"/>
</dbReference>
<dbReference type="InterPro" id="IPR001647">
    <property type="entry name" value="HTH_TetR"/>
</dbReference>
<dbReference type="InterPro" id="IPR011075">
    <property type="entry name" value="TetR_C"/>
</dbReference>
<evidence type="ECO:0000256" key="1">
    <source>
        <dbReference type="ARBA" id="ARBA00023015"/>
    </source>
</evidence>
<feature type="domain" description="HTH tetR-type" evidence="6">
    <location>
        <begin position="20"/>
        <end position="80"/>
    </location>
</feature>
<dbReference type="InterPro" id="IPR036271">
    <property type="entry name" value="Tet_transcr_reg_TetR-rel_C_sf"/>
</dbReference>
<gene>
    <name evidence="7" type="ORF">CYR55_15070</name>
</gene>
<dbReference type="InterPro" id="IPR009057">
    <property type="entry name" value="Homeodomain-like_sf"/>
</dbReference>
<dbReference type="PANTHER" id="PTHR47506:SF10">
    <property type="entry name" value="TRANSCRIPTIONAL REGULATORY PROTEIN"/>
    <property type="match status" value="1"/>
</dbReference>
<comment type="caution">
    <text evidence="7">The sequence shown here is derived from an EMBL/GenBank/DDBJ whole genome shotgun (WGS) entry which is preliminary data.</text>
</comment>
<dbReference type="AlphaFoldDB" id="A0A2N5E2A1"/>
<dbReference type="OrthoDB" id="270177at2"/>
<keyword evidence="2 4" id="KW-0238">DNA-binding</keyword>
<organism evidence="7 8">
    <name type="scientific">Chimaeribacter californicus</name>
    <dbReference type="NCBI Taxonomy" id="2060067"/>
    <lineage>
        <taxon>Bacteria</taxon>
        <taxon>Pseudomonadati</taxon>
        <taxon>Pseudomonadota</taxon>
        <taxon>Gammaproteobacteria</taxon>
        <taxon>Enterobacterales</taxon>
        <taxon>Yersiniaceae</taxon>
        <taxon>Chimaeribacter</taxon>
    </lineage>
</organism>
<evidence type="ECO:0000313" key="8">
    <source>
        <dbReference type="Proteomes" id="UP000234240"/>
    </source>
</evidence>
<dbReference type="SUPFAM" id="SSF48498">
    <property type="entry name" value="Tetracyclin repressor-like, C-terminal domain"/>
    <property type="match status" value="1"/>
</dbReference>
<evidence type="ECO:0000256" key="5">
    <source>
        <dbReference type="SAM" id="MobiDB-lite"/>
    </source>
</evidence>
<keyword evidence="1" id="KW-0805">Transcription regulation</keyword>
<evidence type="ECO:0000259" key="6">
    <source>
        <dbReference type="PROSITE" id="PS50977"/>
    </source>
</evidence>
<feature type="DNA-binding region" description="H-T-H motif" evidence="4">
    <location>
        <begin position="43"/>
        <end position="62"/>
    </location>
</feature>
<dbReference type="PROSITE" id="PS01081">
    <property type="entry name" value="HTH_TETR_1"/>
    <property type="match status" value="1"/>
</dbReference>
<dbReference type="Gene3D" id="1.10.357.10">
    <property type="entry name" value="Tetracycline Repressor, domain 2"/>
    <property type="match status" value="1"/>
</dbReference>
<dbReference type="Pfam" id="PF16925">
    <property type="entry name" value="TetR_C_13"/>
    <property type="match status" value="1"/>
</dbReference>
<name>A0A2N5E2A1_9GAMM</name>
<keyword evidence="3" id="KW-0804">Transcription</keyword>
<dbReference type="SUPFAM" id="SSF46689">
    <property type="entry name" value="Homeodomain-like"/>
    <property type="match status" value="1"/>
</dbReference>
<dbReference type="Proteomes" id="UP000234240">
    <property type="component" value="Unassembled WGS sequence"/>
</dbReference>
<dbReference type="InterPro" id="IPR023772">
    <property type="entry name" value="DNA-bd_HTH_TetR-type_CS"/>
</dbReference>
<keyword evidence="8" id="KW-1185">Reference proteome</keyword>
<dbReference type="PANTHER" id="PTHR47506">
    <property type="entry name" value="TRANSCRIPTIONAL REGULATORY PROTEIN"/>
    <property type="match status" value="1"/>
</dbReference>
<proteinExistence type="predicted"/>
<dbReference type="GO" id="GO:0003677">
    <property type="term" value="F:DNA binding"/>
    <property type="evidence" value="ECO:0007669"/>
    <property type="project" value="UniProtKB-UniRule"/>
</dbReference>
<reference evidence="7 8" key="1">
    <citation type="submission" date="2017-12" db="EMBL/GenBank/DDBJ databases">
        <title>Characterization of six clinical isolates of Enterochimera gen. nov., a novel genus of the Yersiniaciae family and the three species Enterochimera arupensis sp. nov., Enterochimera coloradensis sp. nov, and Enterochimera californica sp. nov.</title>
        <authorList>
            <person name="Rossi A."/>
            <person name="Fisher M."/>
        </authorList>
    </citation>
    <scope>NUCLEOTIDE SEQUENCE [LARGE SCALE GENOMIC DNA]</scope>
    <source>
        <strain evidence="8">2015-Iso6</strain>
    </source>
</reference>
<feature type="region of interest" description="Disordered" evidence="5">
    <location>
        <begin position="1"/>
        <end position="20"/>
    </location>
</feature>
<dbReference type="EMBL" id="PJZF01000013">
    <property type="protein sequence ID" value="PLR34716.1"/>
    <property type="molecule type" value="Genomic_DNA"/>
</dbReference>